<comment type="caution">
    <text evidence="1">The sequence shown here is derived from an EMBL/GenBank/DDBJ whole genome shotgun (WGS) entry which is preliminary data.</text>
</comment>
<evidence type="ECO:0000313" key="1">
    <source>
        <dbReference type="EMBL" id="MBW0518116.1"/>
    </source>
</evidence>
<sequence>MIQTLEDMISIFFAYGLEIKYSDGFTHYLCTPIPLFELAYKAYIQASTGKTPAMLEKGWNTKTPVKTWKLDSVDINPAASSFESFLEKVRQHENPSITDAFEYYKQIWDKTHKTTKFEVGSLTLA</sequence>
<dbReference type="Proteomes" id="UP000765509">
    <property type="component" value="Unassembled WGS sequence"/>
</dbReference>
<gene>
    <name evidence="1" type="ORF">O181_057831</name>
</gene>
<proteinExistence type="predicted"/>
<dbReference type="AlphaFoldDB" id="A0A9Q3E927"/>
<organism evidence="1 2">
    <name type="scientific">Austropuccinia psidii MF-1</name>
    <dbReference type="NCBI Taxonomy" id="1389203"/>
    <lineage>
        <taxon>Eukaryota</taxon>
        <taxon>Fungi</taxon>
        <taxon>Dikarya</taxon>
        <taxon>Basidiomycota</taxon>
        <taxon>Pucciniomycotina</taxon>
        <taxon>Pucciniomycetes</taxon>
        <taxon>Pucciniales</taxon>
        <taxon>Sphaerophragmiaceae</taxon>
        <taxon>Austropuccinia</taxon>
    </lineage>
</organism>
<dbReference type="EMBL" id="AVOT02026413">
    <property type="protein sequence ID" value="MBW0518116.1"/>
    <property type="molecule type" value="Genomic_DNA"/>
</dbReference>
<keyword evidence="2" id="KW-1185">Reference proteome</keyword>
<protein>
    <submittedName>
        <fullName evidence="1">Uncharacterized protein</fullName>
    </submittedName>
</protein>
<evidence type="ECO:0000313" key="2">
    <source>
        <dbReference type="Proteomes" id="UP000765509"/>
    </source>
</evidence>
<reference evidence="1" key="1">
    <citation type="submission" date="2021-03" db="EMBL/GenBank/DDBJ databases">
        <title>Draft genome sequence of rust myrtle Austropuccinia psidii MF-1, a brazilian biotype.</title>
        <authorList>
            <person name="Quecine M.C."/>
            <person name="Pachon D.M.R."/>
            <person name="Bonatelli M.L."/>
            <person name="Correr F.H."/>
            <person name="Franceschini L.M."/>
            <person name="Leite T.F."/>
            <person name="Margarido G.R.A."/>
            <person name="Almeida C.A."/>
            <person name="Ferrarezi J.A."/>
            <person name="Labate C.A."/>
        </authorList>
    </citation>
    <scope>NUCLEOTIDE SEQUENCE</scope>
    <source>
        <strain evidence="1">MF-1</strain>
    </source>
</reference>
<name>A0A9Q3E927_9BASI</name>
<accession>A0A9Q3E927</accession>